<organism evidence="1 2">
    <name type="scientific">Dipteronia dyeriana</name>
    <dbReference type="NCBI Taxonomy" id="168575"/>
    <lineage>
        <taxon>Eukaryota</taxon>
        <taxon>Viridiplantae</taxon>
        <taxon>Streptophyta</taxon>
        <taxon>Embryophyta</taxon>
        <taxon>Tracheophyta</taxon>
        <taxon>Spermatophyta</taxon>
        <taxon>Magnoliopsida</taxon>
        <taxon>eudicotyledons</taxon>
        <taxon>Gunneridae</taxon>
        <taxon>Pentapetalae</taxon>
        <taxon>rosids</taxon>
        <taxon>malvids</taxon>
        <taxon>Sapindales</taxon>
        <taxon>Sapindaceae</taxon>
        <taxon>Hippocastanoideae</taxon>
        <taxon>Acereae</taxon>
        <taxon>Dipteronia</taxon>
    </lineage>
</organism>
<dbReference type="Proteomes" id="UP001280121">
    <property type="component" value="Unassembled WGS sequence"/>
</dbReference>
<proteinExistence type="predicted"/>
<comment type="caution">
    <text evidence="1">The sequence shown here is derived from an EMBL/GenBank/DDBJ whole genome shotgun (WGS) entry which is preliminary data.</text>
</comment>
<evidence type="ECO:0000313" key="2">
    <source>
        <dbReference type="Proteomes" id="UP001280121"/>
    </source>
</evidence>
<reference evidence="1" key="1">
    <citation type="journal article" date="2023" name="Plant J.">
        <title>Genome sequences and population genomics provide insights into the demographic history, inbreeding, and mutation load of two 'living fossil' tree species of Dipteronia.</title>
        <authorList>
            <person name="Feng Y."/>
            <person name="Comes H.P."/>
            <person name="Chen J."/>
            <person name="Zhu S."/>
            <person name="Lu R."/>
            <person name="Zhang X."/>
            <person name="Li P."/>
            <person name="Qiu J."/>
            <person name="Olsen K.M."/>
            <person name="Qiu Y."/>
        </authorList>
    </citation>
    <scope>NUCLEOTIDE SEQUENCE</scope>
    <source>
        <strain evidence="1">KIB01</strain>
    </source>
</reference>
<dbReference type="EMBL" id="JANJYI010000009">
    <property type="protein sequence ID" value="KAK2637404.1"/>
    <property type="molecule type" value="Genomic_DNA"/>
</dbReference>
<evidence type="ECO:0000313" key="1">
    <source>
        <dbReference type="EMBL" id="KAK2637404.1"/>
    </source>
</evidence>
<accession>A0AAD9TJQ9</accession>
<protein>
    <submittedName>
        <fullName evidence="1">Uncharacterized protein</fullName>
    </submittedName>
</protein>
<gene>
    <name evidence="1" type="ORF">Ddye_032196</name>
</gene>
<name>A0AAD9TJQ9_9ROSI</name>
<keyword evidence="2" id="KW-1185">Reference proteome</keyword>
<dbReference type="AlphaFoldDB" id="A0AAD9TJQ9"/>
<sequence length="61" mass="7165">MEAIPILTGFVGKRRRERTGHGFPRLTRWYCRKKPAHLGNNFNDELKALTTLSLTPEERRQ</sequence>